<dbReference type="HOGENOM" id="CLU_179472_0_0_1"/>
<dbReference type="STRING" id="1095629.A0A0C9X4R8"/>
<name>A0A0C9X4R8_9AGAR</name>
<gene>
    <name evidence="1" type="ORF">K443DRAFT_686026</name>
</gene>
<dbReference type="EMBL" id="KN839001">
    <property type="protein sequence ID" value="KIJ91482.1"/>
    <property type="molecule type" value="Genomic_DNA"/>
</dbReference>
<evidence type="ECO:0000313" key="2">
    <source>
        <dbReference type="Proteomes" id="UP000054477"/>
    </source>
</evidence>
<evidence type="ECO:0000313" key="1">
    <source>
        <dbReference type="EMBL" id="KIJ91482.1"/>
    </source>
</evidence>
<dbReference type="OrthoDB" id="2946666at2759"/>
<reference evidence="1 2" key="1">
    <citation type="submission" date="2014-04" db="EMBL/GenBank/DDBJ databases">
        <authorList>
            <consortium name="DOE Joint Genome Institute"/>
            <person name="Kuo A."/>
            <person name="Kohler A."/>
            <person name="Nagy L.G."/>
            <person name="Floudas D."/>
            <person name="Copeland A."/>
            <person name="Barry K.W."/>
            <person name="Cichocki N."/>
            <person name="Veneault-Fourrey C."/>
            <person name="LaButti K."/>
            <person name="Lindquist E.A."/>
            <person name="Lipzen A."/>
            <person name="Lundell T."/>
            <person name="Morin E."/>
            <person name="Murat C."/>
            <person name="Sun H."/>
            <person name="Tunlid A."/>
            <person name="Henrissat B."/>
            <person name="Grigoriev I.V."/>
            <person name="Hibbett D.S."/>
            <person name="Martin F."/>
            <person name="Nordberg H.P."/>
            <person name="Cantor M.N."/>
            <person name="Hua S.X."/>
        </authorList>
    </citation>
    <scope>NUCLEOTIDE SEQUENCE [LARGE SCALE GENOMIC DNA]</scope>
    <source>
        <strain evidence="1 2">LaAM-08-1</strain>
    </source>
</reference>
<dbReference type="Proteomes" id="UP000054477">
    <property type="component" value="Unassembled WGS sequence"/>
</dbReference>
<dbReference type="AlphaFoldDB" id="A0A0C9X4R8"/>
<sequence>MPSRPIVPPLDSQGFLLRRKKNTVTYREVIELRINDLIFILNAPNLAHSKAPDTPLLPRRLQMELPRVLMYLPHLDTFPELVIYLHTKNQAELFRKIIRSGT</sequence>
<reference evidence="2" key="2">
    <citation type="submission" date="2015-01" db="EMBL/GenBank/DDBJ databases">
        <title>Evolutionary Origins and Diversification of the Mycorrhizal Mutualists.</title>
        <authorList>
            <consortium name="DOE Joint Genome Institute"/>
            <consortium name="Mycorrhizal Genomics Consortium"/>
            <person name="Kohler A."/>
            <person name="Kuo A."/>
            <person name="Nagy L.G."/>
            <person name="Floudas D."/>
            <person name="Copeland A."/>
            <person name="Barry K.W."/>
            <person name="Cichocki N."/>
            <person name="Veneault-Fourrey C."/>
            <person name="LaButti K."/>
            <person name="Lindquist E.A."/>
            <person name="Lipzen A."/>
            <person name="Lundell T."/>
            <person name="Morin E."/>
            <person name="Murat C."/>
            <person name="Riley R."/>
            <person name="Ohm R."/>
            <person name="Sun H."/>
            <person name="Tunlid A."/>
            <person name="Henrissat B."/>
            <person name="Grigoriev I.V."/>
            <person name="Hibbett D.S."/>
            <person name="Martin F."/>
        </authorList>
    </citation>
    <scope>NUCLEOTIDE SEQUENCE [LARGE SCALE GENOMIC DNA]</scope>
    <source>
        <strain evidence="2">LaAM-08-1</strain>
    </source>
</reference>
<protein>
    <submittedName>
        <fullName evidence="1">Unplaced genomic scaffold K443scaffold_466, whole genome shotgun sequence</fullName>
    </submittedName>
</protein>
<accession>A0A0C9X4R8</accession>
<organism evidence="1 2">
    <name type="scientific">Laccaria amethystina LaAM-08-1</name>
    <dbReference type="NCBI Taxonomy" id="1095629"/>
    <lineage>
        <taxon>Eukaryota</taxon>
        <taxon>Fungi</taxon>
        <taxon>Dikarya</taxon>
        <taxon>Basidiomycota</taxon>
        <taxon>Agaricomycotina</taxon>
        <taxon>Agaricomycetes</taxon>
        <taxon>Agaricomycetidae</taxon>
        <taxon>Agaricales</taxon>
        <taxon>Agaricineae</taxon>
        <taxon>Hydnangiaceae</taxon>
        <taxon>Laccaria</taxon>
    </lineage>
</organism>
<keyword evidence="2" id="KW-1185">Reference proteome</keyword>
<proteinExistence type="predicted"/>